<sequence length="116" mass="13445">MMGLRMNRRALIPVAVMMLAWLFPLMATASDNLVMLSIDFCPACEAAKRYFKENGIEYTEYNLNESKRAREAYERLNGRGTPVLFINGKSMNGFHPQRFRQFWMEATGETLPQSQR</sequence>
<organism evidence="2 3">
    <name type="scientific">Halospina denitrificans</name>
    <dbReference type="NCBI Taxonomy" id="332522"/>
    <lineage>
        <taxon>Bacteria</taxon>
        <taxon>Pseudomonadati</taxon>
        <taxon>Pseudomonadota</taxon>
        <taxon>Gammaproteobacteria</taxon>
        <taxon>Halospina</taxon>
    </lineage>
</organism>
<dbReference type="GO" id="GO:0045454">
    <property type="term" value="P:cell redox homeostasis"/>
    <property type="evidence" value="ECO:0007669"/>
    <property type="project" value="TreeGrafter"/>
</dbReference>
<dbReference type="PANTHER" id="PTHR34386">
    <property type="entry name" value="GLUTAREDOXIN"/>
    <property type="match status" value="1"/>
</dbReference>
<dbReference type="PANTHER" id="PTHR34386:SF1">
    <property type="entry name" value="GLUTAREDOXIN-LIKE PROTEIN NRDH"/>
    <property type="match status" value="1"/>
</dbReference>
<dbReference type="RefSeq" id="WP_133734566.1">
    <property type="nucleotide sequence ID" value="NZ_SOAX01000001.1"/>
</dbReference>
<dbReference type="AlphaFoldDB" id="A0A4R7K011"/>
<keyword evidence="3" id="KW-1185">Reference proteome</keyword>
<dbReference type="Gene3D" id="3.40.30.10">
    <property type="entry name" value="Glutaredoxin"/>
    <property type="match status" value="1"/>
</dbReference>
<dbReference type="InterPro" id="IPR036249">
    <property type="entry name" value="Thioredoxin-like_sf"/>
</dbReference>
<accession>A0A4R7K011</accession>
<dbReference type="EMBL" id="SOAX01000001">
    <property type="protein sequence ID" value="TDT44150.1"/>
    <property type="molecule type" value="Genomic_DNA"/>
</dbReference>
<protein>
    <submittedName>
        <fullName evidence="2">Glutaredoxin</fullName>
    </submittedName>
</protein>
<dbReference type="CDD" id="cd02976">
    <property type="entry name" value="NrdH"/>
    <property type="match status" value="1"/>
</dbReference>
<name>A0A4R7K011_9GAMM</name>
<dbReference type="OrthoDB" id="8991911at2"/>
<proteinExistence type="predicted"/>
<dbReference type="SUPFAM" id="SSF52833">
    <property type="entry name" value="Thioredoxin-like"/>
    <property type="match status" value="1"/>
</dbReference>
<comment type="caution">
    <text evidence="2">The sequence shown here is derived from an EMBL/GenBank/DDBJ whole genome shotgun (WGS) entry which is preliminary data.</text>
</comment>
<dbReference type="Pfam" id="PF00462">
    <property type="entry name" value="Glutaredoxin"/>
    <property type="match status" value="1"/>
</dbReference>
<evidence type="ECO:0000313" key="2">
    <source>
        <dbReference type="EMBL" id="TDT44150.1"/>
    </source>
</evidence>
<evidence type="ECO:0000259" key="1">
    <source>
        <dbReference type="Pfam" id="PF00462"/>
    </source>
</evidence>
<feature type="domain" description="Glutaredoxin" evidence="1">
    <location>
        <begin position="34"/>
        <end position="89"/>
    </location>
</feature>
<dbReference type="Proteomes" id="UP000295830">
    <property type="component" value="Unassembled WGS sequence"/>
</dbReference>
<reference evidence="2 3" key="1">
    <citation type="submission" date="2019-03" db="EMBL/GenBank/DDBJ databases">
        <title>Genomic Encyclopedia of Type Strains, Phase IV (KMG-IV): sequencing the most valuable type-strain genomes for metagenomic binning, comparative biology and taxonomic classification.</title>
        <authorList>
            <person name="Goeker M."/>
        </authorList>
    </citation>
    <scope>NUCLEOTIDE SEQUENCE [LARGE SCALE GENOMIC DNA]</scope>
    <source>
        <strain evidence="2 3">DSM 15505</strain>
    </source>
</reference>
<dbReference type="InterPro" id="IPR002109">
    <property type="entry name" value="Glutaredoxin"/>
</dbReference>
<evidence type="ECO:0000313" key="3">
    <source>
        <dbReference type="Proteomes" id="UP000295830"/>
    </source>
</evidence>
<gene>
    <name evidence="2" type="ORF">DES49_0250</name>
</gene>
<dbReference type="PROSITE" id="PS51354">
    <property type="entry name" value="GLUTAREDOXIN_2"/>
    <property type="match status" value="1"/>
</dbReference>
<dbReference type="GO" id="GO:0009055">
    <property type="term" value="F:electron transfer activity"/>
    <property type="evidence" value="ECO:0007669"/>
    <property type="project" value="TreeGrafter"/>
</dbReference>
<dbReference type="InterPro" id="IPR051548">
    <property type="entry name" value="Grx-like_ET"/>
</dbReference>